<dbReference type="Proteomes" id="UP000246114">
    <property type="component" value="Unassembled WGS sequence"/>
</dbReference>
<evidence type="ECO:0000256" key="1">
    <source>
        <dbReference type="SAM" id="SignalP"/>
    </source>
</evidence>
<evidence type="ECO:0000313" key="2">
    <source>
        <dbReference type="EMBL" id="PWL52312.1"/>
    </source>
</evidence>
<comment type="caution">
    <text evidence="2">The sequence shown here is derived from an EMBL/GenBank/DDBJ whole genome shotgun (WGS) entry which is preliminary data.</text>
</comment>
<name>A0A316M131_9CLOT</name>
<reference evidence="2 3" key="1">
    <citation type="submission" date="2018-03" db="EMBL/GenBank/DDBJ databases">
        <title>The uncultured portion of the human microbiome is neutrally assembled.</title>
        <authorList>
            <person name="Jeraldo P."/>
            <person name="Boardman L."/>
            <person name="White B.A."/>
            <person name="Nelson H."/>
            <person name="Goldenfeld N."/>
            <person name="Chia N."/>
        </authorList>
    </citation>
    <scope>NUCLEOTIDE SEQUENCE [LARGE SCALE GENOMIC DNA]</scope>
    <source>
        <strain evidence="2">CIM:MAG 903</strain>
    </source>
</reference>
<feature type="chain" id="PRO_5039091975" evidence="1">
    <location>
        <begin position="24"/>
        <end position="258"/>
    </location>
</feature>
<feature type="signal peptide" evidence="1">
    <location>
        <begin position="1"/>
        <end position="23"/>
    </location>
</feature>
<feature type="non-terminal residue" evidence="2">
    <location>
        <position position="258"/>
    </location>
</feature>
<protein>
    <submittedName>
        <fullName evidence="2">Uncharacterized protein</fullName>
    </submittedName>
</protein>
<sequence length="258" mass="28429">MKLKACLCLCLALALLVSLPGCDQSGGTSAASKESEIPAHVEAMYARVQTVCDKYAVGFETGSISESIGELTKRPYIDFLLSDYNRYTVGRVVFSSNSKEIEQTFTIRPDSSVTTDQRDNLLRTIFMAADPSVTWERAGELCQETINGFDEKTHRTKIINCGEYSIYGVGLQASSLDLIYAKHKSDLYGDPHVDDFKPFDPMVIEHPELKENLGKKLILTGKITAAEIHIISKEVTYTVVPETGGSIEVDQDYADIPG</sequence>
<keyword evidence="1" id="KW-0732">Signal</keyword>
<proteinExistence type="predicted"/>
<dbReference type="AlphaFoldDB" id="A0A316M131"/>
<organism evidence="2 3">
    <name type="scientific">Clostridium cadaveris</name>
    <dbReference type="NCBI Taxonomy" id="1529"/>
    <lineage>
        <taxon>Bacteria</taxon>
        <taxon>Bacillati</taxon>
        <taxon>Bacillota</taxon>
        <taxon>Clostridia</taxon>
        <taxon>Eubacteriales</taxon>
        <taxon>Clostridiaceae</taxon>
        <taxon>Clostridium</taxon>
    </lineage>
</organism>
<accession>A0A316M131</accession>
<evidence type="ECO:0000313" key="3">
    <source>
        <dbReference type="Proteomes" id="UP000246114"/>
    </source>
</evidence>
<gene>
    <name evidence="2" type="ORF">DBY38_11335</name>
</gene>
<dbReference type="EMBL" id="QAMZ01000050">
    <property type="protein sequence ID" value="PWL52312.1"/>
    <property type="molecule type" value="Genomic_DNA"/>
</dbReference>